<evidence type="ECO:0008006" key="3">
    <source>
        <dbReference type="Google" id="ProtNLM"/>
    </source>
</evidence>
<proteinExistence type="predicted"/>
<feature type="non-terminal residue" evidence="1">
    <location>
        <position position="1"/>
    </location>
</feature>
<reference evidence="1" key="1">
    <citation type="submission" date="2023-10" db="EMBL/GenBank/DDBJ databases">
        <authorList>
            <person name="Chen Y."/>
            <person name="Shah S."/>
            <person name="Dougan E. K."/>
            <person name="Thang M."/>
            <person name="Chan C."/>
        </authorList>
    </citation>
    <scope>NUCLEOTIDE SEQUENCE [LARGE SCALE GENOMIC DNA]</scope>
</reference>
<dbReference type="Gene3D" id="4.10.1000.40">
    <property type="match status" value="1"/>
</dbReference>
<sequence>DQLVDQMKETSGTSSKVCKYDRDCKSLNCTDTHPNGREIEDVPMTIICRFQRSCKRQGCFYVHPNGREIDESPSLGVCRQGKDCIMPDCIFAHPDCRAPVLMKCDRCQQLGHTKSTCPQIKEGGELVGTSKACS</sequence>
<keyword evidence="2" id="KW-1185">Reference proteome</keyword>
<accession>A0ABN9T338</accession>
<dbReference type="EMBL" id="CAUYUJ010014287">
    <property type="protein sequence ID" value="CAK0839384.1"/>
    <property type="molecule type" value="Genomic_DNA"/>
</dbReference>
<dbReference type="Proteomes" id="UP001189429">
    <property type="component" value="Unassembled WGS sequence"/>
</dbReference>
<protein>
    <recommendedName>
        <fullName evidence="3">CCHC-type domain-containing protein</fullName>
    </recommendedName>
</protein>
<evidence type="ECO:0000313" key="1">
    <source>
        <dbReference type="EMBL" id="CAK0839384.1"/>
    </source>
</evidence>
<gene>
    <name evidence="1" type="ORF">PCOR1329_LOCUS35064</name>
</gene>
<organism evidence="1 2">
    <name type="scientific">Prorocentrum cordatum</name>
    <dbReference type="NCBI Taxonomy" id="2364126"/>
    <lineage>
        <taxon>Eukaryota</taxon>
        <taxon>Sar</taxon>
        <taxon>Alveolata</taxon>
        <taxon>Dinophyceae</taxon>
        <taxon>Prorocentrales</taxon>
        <taxon>Prorocentraceae</taxon>
        <taxon>Prorocentrum</taxon>
    </lineage>
</organism>
<name>A0ABN9T338_9DINO</name>
<evidence type="ECO:0000313" key="2">
    <source>
        <dbReference type="Proteomes" id="UP001189429"/>
    </source>
</evidence>
<comment type="caution">
    <text evidence="1">The sequence shown here is derived from an EMBL/GenBank/DDBJ whole genome shotgun (WGS) entry which is preliminary data.</text>
</comment>